<feature type="compositionally biased region" description="Polar residues" evidence="10">
    <location>
        <begin position="493"/>
        <end position="507"/>
    </location>
</feature>
<feature type="domain" description="C2H2-type" evidence="11">
    <location>
        <begin position="23"/>
        <end position="57"/>
    </location>
</feature>
<dbReference type="KEGG" id="phet:94290304"/>
<dbReference type="GO" id="GO:0000981">
    <property type="term" value="F:DNA-binding transcription factor activity, RNA polymerase II-specific"/>
    <property type="evidence" value="ECO:0007669"/>
    <property type="project" value="TreeGrafter"/>
</dbReference>
<name>A0A836L834_9TRYP</name>
<dbReference type="RefSeq" id="XP_067756411.1">
    <property type="nucleotide sequence ID" value="XM_067900227.1"/>
</dbReference>
<keyword evidence="3" id="KW-0677">Repeat</keyword>
<feature type="region of interest" description="Disordered" evidence="10">
    <location>
        <begin position="291"/>
        <end position="352"/>
    </location>
</feature>
<feature type="region of interest" description="Disordered" evidence="10">
    <location>
        <begin position="201"/>
        <end position="243"/>
    </location>
</feature>
<organism evidence="12 13">
    <name type="scientific">Porcisia hertigi</name>
    <dbReference type="NCBI Taxonomy" id="2761500"/>
    <lineage>
        <taxon>Eukaryota</taxon>
        <taxon>Discoba</taxon>
        <taxon>Euglenozoa</taxon>
        <taxon>Kinetoplastea</taxon>
        <taxon>Metakinetoplastina</taxon>
        <taxon>Trypanosomatida</taxon>
        <taxon>Trypanosomatidae</taxon>
        <taxon>Leishmaniinae</taxon>
        <taxon>Porcisia</taxon>
    </lineage>
</organism>
<dbReference type="PROSITE" id="PS00028">
    <property type="entry name" value="ZINC_FINGER_C2H2_1"/>
    <property type="match status" value="1"/>
</dbReference>
<dbReference type="PROSITE" id="PS50157">
    <property type="entry name" value="ZINC_FINGER_C2H2_2"/>
    <property type="match status" value="2"/>
</dbReference>
<dbReference type="InterPro" id="IPR036236">
    <property type="entry name" value="Znf_C2H2_sf"/>
</dbReference>
<dbReference type="GO" id="GO:0043565">
    <property type="term" value="F:sequence-specific DNA binding"/>
    <property type="evidence" value="ECO:0007669"/>
    <property type="project" value="TreeGrafter"/>
</dbReference>
<evidence type="ECO:0000256" key="5">
    <source>
        <dbReference type="ARBA" id="ARBA00022833"/>
    </source>
</evidence>
<dbReference type="SUPFAM" id="SSF57667">
    <property type="entry name" value="beta-beta-alpha zinc fingers"/>
    <property type="match status" value="1"/>
</dbReference>
<evidence type="ECO:0000256" key="4">
    <source>
        <dbReference type="ARBA" id="ARBA00022771"/>
    </source>
</evidence>
<evidence type="ECO:0000256" key="1">
    <source>
        <dbReference type="ARBA" id="ARBA00004123"/>
    </source>
</evidence>
<reference evidence="12 13" key="1">
    <citation type="submission" date="2021-02" db="EMBL/GenBank/DDBJ databases">
        <title>Porcisia hertigi Genome sequencing and assembly.</title>
        <authorList>
            <person name="Almutairi H."/>
            <person name="Gatherer D."/>
        </authorList>
    </citation>
    <scope>NUCLEOTIDE SEQUENCE [LARGE SCALE GENOMIC DNA]</scope>
    <source>
        <strain evidence="12 13">C119</strain>
    </source>
</reference>
<comment type="subcellular location">
    <subcellularLocation>
        <location evidence="1">Nucleus</location>
    </subcellularLocation>
</comment>
<accession>A0A836L834</accession>
<feature type="region of interest" description="Disordered" evidence="10">
    <location>
        <begin position="464"/>
        <end position="514"/>
    </location>
</feature>
<sequence length="614" mass="66015">MPAPRVTPDGRASAPAVGFTVHLVCPDCGKAFTGNSSTSGVRSNYRRHLLTHTGERPFPCSYCHQRFTTKPNLRRHVRSLHPCQATPSTQVRHPNGAETAGDAMAASPPPLPEMHLPPSITASLTELASTGSTAAAAVVNPGPSCSSPSLPQPVDPVVFTCEDCELETSSRAKLRRHKRYYCPFRDNIFADPVTDALRLYSTHHHQQQQQRDHRQRYTSANNSGDSDEANSAEEGMCNDGEGVSFVSEGVRRRRRTMGPSLALTEAERNYLAHVAERSGLKFVEDAYASDGSLDDGPDSGMFSEASSLSTSSQSSSMTTRPLVPPHTRCPAKKSGALLSPKRTPLHGSLPSPYSSLDRRLLSSPQTAAGAASPVALSNTSRLLRHAVRAGCPLDSDSGTQRSTTGAQDAGDDEDDDVFEVFASEGLLRLHHHRRGSGHRRERHILQKRLRAQEGALMTLATDSPYRRSHKPRPDHAGVVGGRDDAAVGETKSACPQTAVSDNSADTSPPTPAASYAYLGPSQSLLTPHVVAQAESLLVANWRHPQRGKLNAANAFVCPYCADFTTFASQRGLRAHSMRVHADKMATARASVAEIQAAQAEGCRREEAAENGVLP</sequence>
<keyword evidence="8" id="KW-0539">Nucleus</keyword>
<comment type="caution">
    <text evidence="12">The sequence shown here is derived from an EMBL/GenBank/DDBJ whole genome shotgun (WGS) entry which is preliminary data.</text>
</comment>
<dbReference type="InterPro" id="IPR013087">
    <property type="entry name" value="Znf_C2H2_type"/>
</dbReference>
<dbReference type="PANTHER" id="PTHR24408:SF58">
    <property type="entry name" value="TRANSCRIPTION FACTOR (TFIIIA), PUTATIVE (AFU_ORTHOLOGUE AFUA_1G05150)-RELATED"/>
    <property type="match status" value="1"/>
</dbReference>
<evidence type="ECO:0000313" key="12">
    <source>
        <dbReference type="EMBL" id="KAG5501964.1"/>
    </source>
</evidence>
<feature type="compositionally biased region" description="Basic and acidic residues" evidence="10">
    <location>
        <begin position="471"/>
        <end position="485"/>
    </location>
</feature>
<evidence type="ECO:0000259" key="11">
    <source>
        <dbReference type="PROSITE" id="PS50157"/>
    </source>
</evidence>
<feature type="compositionally biased region" description="Low complexity" evidence="10">
    <location>
        <begin position="298"/>
        <end position="316"/>
    </location>
</feature>
<evidence type="ECO:0000313" key="13">
    <source>
        <dbReference type="Proteomes" id="UP000674318"/>
    </source>
</evidence>
<keyword evidence="5" id="KW-0862">Zinc</keyword>
<feature type="domain" description="C2H2-type" evidence="11">
    <location>
        <begin position="58"/>
        <end position="86"/>
    </location>
</feature>
<keyword evidence="13" id="KW-1185">Reference proteome</keyword>
<dbReference type="GO" id="GO:0008270">
    <property type="term" value="F:zinc ion binding"/>
    <property type="evidence" value="ECO:0007669"/>
    <property type="project" value="UniProtKB-KW"/>
</dbReference>
<dbReference type="EMBL" id="JAFJZO010000026">
    <property type="protein sequence ID" value="KAG5501964.1"/>
    <property type="molecule type" value="Genomic_DNA"/>
</dbReference>
<keyword evidence="6" id="KW-0805">Transcription regulation</keyword>
<keyword evidence="4 9" id="KW-0863">Zinc-finger</keyword>
<dbReference type="Proteomes" id="UP000674318">
    <property type="component" value="Unassembled WGS sequence"/>
</dbReference>
<gene>
    <name evidence="12" type="ORF">JKF63_04234</name>
</gene>
<evidence type="ECO:0000256" key="6">
    <source>
        <dbReference type="ARBA" id="ARBA00023015"/>
    </source>
</evidence>
<dbReference type="PANTHER" id="PTHR24408">
    <property type="entry name" value="ZINC FINGER PROTEIN"/>
    <property type="match status" value="1"/>
</dbReference>
<dbReference type="Pfam" id="PF00096">
    <property type="entry name" value="zf-C2H2"/>
    <property type="match status" value="1"/>
</dbReference>
<dbReference type="AlphaFoldDB" id="A0A836L834"/>
<evidence type="ECO:0000256" key="2">
    <source>
        <dbReference type="ARBA" id="ARBA00022723"/>
    </source>
</evidence>
<dbReference type="GeneID" id="94290304"/>
<dbReference type="GO" id="GO:0005634">
    <property type="term" value="C:nucleus"/>
    <property type="evidence" value="ECO:0007669"/>
    <property type="project" value="UniProtKB-SubCell"/>
</dbReference>
<protein>
    <recommendedName>
        <fullName evidence="11">C2H2-type domain-containing protein</fullName>
    </recommendedName>
</protein>
<dbReference type="OrthoDB" id="9885925at2759"/>
<evidence type="ECO:0000256" key="10">
    <source>
        <dbReference type="SAM" id="MobiDB-lite"/>
    </source>
</evidence>
<dbReference type="FunFam" id="3.30.160.60:FF:001289">
    <property type="entry name" value="Zinc finger protein 574"/>
    <property type="match status" value="1"/>
</dbReference>
<evidence type="ECO:0000256" key="8">
    <source>
        <dbReference type="ARBA" id="ARBA00023242"/>
    </source>
</evidence>
<dbReference type="SMART" id="SM00355">
    <property type="entry name" value="ZnF_C2H2"/>
    <property type="match status" value="4"/>
</dbReference>
<keyword evidence="2" id="KW-0479">Metal-binding</keyword>
<evidence type="ECO:0000256" key="9">
    <source>
        <dbReference type="PROSITE-ProRule" id="PRU00042"/>
    </source>
</evidence>
<feature type="region of interest" description="Disordered" evidence="10">
    <location>
        <begin position="390"/>
        <end position="413"/>
    </location>
</feature>
<dbReference type="Gene3D" id="3.30.160.60">
    <property type="entry name" value="Classic Zinc Finger"/>
    <property type="match status" value="2"/>
</dbReference>
<evidence type="ECO:0000256" key="3">
    <source>
        <dbReference type="ARBA" id="ARBA00022737"/>
    </source>
</evidence>
<evidence type="ECO:0000256" key="7">
    <source>
        <dbReference type="ARBA" id="ARBA00023163"/>
    </source>
</evidence>
<proteinExistence type="predicted"/>
<keyword evidence="7" id="KW-0804">Transcription</keyword>